<dbReference type="SUPFAM" id="SSF56655">
    <property type="entry name" value="Carbohydrate phosphatase"/>
    <property type="match status" value="1"/>
</dbReference>
<evidence type="ECO:0000256" key="5">
    <source>
        <dbReference type="ARBA" id="ARBA00013093"/>
    </source>
</evidence>
<dbReference type="FunFam" id="3.40.190.80:FF:000001">
    <property type="entry name" value="Fructose-1,6-bisphosphatase class 1"/>
    <property type="match status" value="1"/>
</dbReference>
<dbReference type="Pfam" id="PF00316">
    <property type="entry name" value="FBPase"/>
    <property type="match status" value="1"/>
</dbReference>
<dbReference type="PANTHER" id="PTHR11556">
    <property type="entry name" value="FRUCTOSE-1,6-BISPHOSPHATASE-RELATED"/>
    <property type="match status" value="1"/>
</dbReference>
<dbReference type="GO" id="GO:0005829">
    <property type="term" value="C:cytosol"/>
    <property type="evidence" value="ECO:0007669"/>
    <property type="project" value="TreeGrafter"/>
</dbReference>
<dbReference type="Pfam" id="PF18913">
    <property type="entry name" value="FBPase_C"/>
    <property type="match status" value="1"/>
</dbReference>
<organism evidence="15 16">
    <name type="scientific">Rhodosorus marinus</name>
    <dbReference type="NCBI Taxonomy" id="101924"/>
    <lineage>
        <taxon>Eukaryota</taxon>
        <taxon>Rhodophyta</taxon>
        <taxon>Stylonematophyceae</taxon>
        <taxon>Stylonematales</taxon>
        <taxon>Stylonemataceae</taxon>
        <taxon>Rhodosorus</taxon>
    </lineage>
</organism>
<evidence type="ECO:0000256" key="10">
    <source>
        <dbReference type="ARBA" id="ARBA00024331"/>
    </source>
</evidence>
<evidence type="ECO:0000256" key="9">
    <source>
        <dbReference type="ARBA" id="ARBA00023277"/>
    </source>
</evidence>
<dbReference type="PIRSF" id="PIRSF500210">
    <property type="entry name" value="FBPtase"/>
    <property type="match status" value="1"/>
</dbReference>
<comment type="caution">
    <text evidence="15">The sequence shown here is derived from an EMBL/GenBank/DDBJ whole genome shotgun (WGS) entry which is preliminary data.</text>
</comment>
<comment type="pathway">
    <text evidence="10">Carbohydrate biosynthesis.</text>
</comment>
<dbReference type="InterPro" id="IPR020548">
    <property type="entry name" value="Fructose_bisphosphatase_AS"/>
</dbReference>
<comment type="cofactor">
    <cofactor evidence="2">
        <name>Mg(2+)</name>
        <dbReference type="ChEBI" id="CHEBI:18420"/>
    </cofactor>
</comment>
<evidence type="ECO:0000256" key="4">
    <source>
        <dbReference type="ARBA" id="ARBA00011881"/>
    </source>
</evidence>
<dbReference type="PANTHER" id="PTHR11556:SF1">
    <property type="entry name" value="FRUCTOSE-BISPHOSPHATASE"/>
    <property type="match status" value="1"/>
</dbReference>
<dbReference type="Proteomes" id="UP001157974">
    <property type="component" value="Unassembled WGS sequence"/>
</dbReference>
<evidence type="ECO:0000256" key="12">
    <source>
        <dbReference type="RuleBase" id="RU000508"/>
    </source>
</evidence>
<keyword evidence="6" id="KW-0479">Metal-binding</keyword>
<evidence type="ECO:0000256" key="6">
    <source>
        <dbReference type="ARBA" id="ARBA00022723"/>
    </source>
</evidence>
<dbReference type="AlphaFoldDB" id="A0AAV8UK98"/>
<dbReference type="GO" id="GO:0030388">
    <property type="term" value="P:fructose 1,6-bisphosphate metabolic process"/>
    <property type="evidence" value="ECO:0007669"/>
    <property type="project" value="TreeGrafter"/>
</dbReference>
<dbReference type="Gene3D" id="3.30.540.10">
    <property type="entry name" value="Fructose-1,6-Bisphosphatase, subunit A, domain 1"/>
    <property type="match status" value="1"/>
</dbReference>
<comment type="catalytic activity">
    <reaction evidence="1">
        <text>beta-D-fructose 1,6-bisphosphate + H2O = beta-D-fructose 6-phosphate + phosphate</text>
        <dbReference type="Rhea" id="RHEA:11064"/>
        <dbReference type="ChEBI" id="CHEBI:15377"/>
        <dbReference type="ChEBI" id="CHEBI:32966"/>
        <dbReference type="ChEBI" id="CHEBI:43474"/>
        <dbReference type="ChEBI" id="CHEBI:57634"/>
        <dbReference type="EC" id="3.1.3.11"/>
    </reaction>
</comment>
<dbReference type="PROSITE" id="PS00124">
    <property type="entry name" value="FBPASE"/>
    <property type="match status" value="1"/>
</dbReference>
<evidence type="ECO:0000256" key="1">
    <source>
        <dbReference type="ARBA" id="ARBA00001273"/>
    </source>
</evidence>
<dbReference type="InterPro" id="IPR028343">
    <property type="entry name" value="FBPtase"/>
</dbReference>
<dbReference type="InterPro" id="IPR000146">
    <property type="entry name" value="FBPase_class-1"/>
</dbReference>
<feature type="domain" description="Fructose-1-6-bisphosphatase class I N-terminal" evidence="13">
    <location>
        <begin position="11"/>
        <end position="205"/>
    </location>
</feature>
<dbReference type="InterPro" id="IPR044015">
    <property type="entry name" value="FBPase_C_dom"/>
</dbReference>
<keyword evidence="8" id="KW-0460">Magnesium</keyword>
<evidence type="ECO:0000259" key="13">
    <source>
        <dbReference type="Pfam" id="PF00316"/>
    </source>
</evidence>
<evidence type="ECO:0000256" key="11">
    <source>
        <dbReference type="ARBA" id="ARBA00032973"/>
    </source>
</evidence>
<dbReference type="PRINTS" id="PR00115">
    <property type="entry name" value="F16BPHPHTASE"/>
</dbReference>
<reference evidence="15 16" key="1">
    <citation type="journal article" date="2023" name="Nat. Commun.">
        <title>Origin of minicircular mitochondrial genomes in red algae.</title>
        <authorList>
            <person name="Lee Y."/>
            <person name="Cho C.H."/>
            <person name="Lee Y.M."/>
            <person name="Park S.I."/>
            <person name="Yang J.H."/>
            <person name="West J.A."/>
            <person name="Bhattacharya D."/>
            <person name="Yoon H.S."/>
        </authorList>
    </citation>
    <scope>NUCLEOTIDE SEQUENCE [LARGE SCALE GENOMIC DNA]</scope>
    <source>
        <strain evidence="15 16">CCMP1338</strain>
        <tissue evidence="15">Whole cell</tissue>
    </source>
</reference>
<dbReference type="InterPro" id="IPR033391">
    <property type="entry name" value="FBPase_N"/>
</dbReference>
<dbReference type="CDD" id="cd00354">
    <property type="entry name" value="FBPase"/>
    <property type="match status" value="1"/>
</dbReference>
<evidence type="ECO:0000256" key="7">
    <source>
        <dbReference type="ARBA" id="ARBA00022801"/>
    </source>
</evidence>
<protein>
    <recommendedName>
        <fullName evidence="5">fructose-bisphosphatase</fullName>
        <ecNumber evidence="5">3.1.3.11</ecNumber>
    </recommendedName>
    <alternativeName>
        <fullName evidence="11">D-fructose-1,6-bisphosphate 1-phosphohydrolase</fullName>
    </alternativeName>
</protein>
<evidence type="ECO:0000313" key="16">
    <source>
        <dbReference type="Proteomes" id="UP001157974"/>
    </source>
</evidence>
<evidence type="ECO:0000256" key="8">
    <source>
        <dbReference type="ARBA" id="ARBA00022842"/>
    </source>
</evidence>
<comment type="similarity">
    <text evidence="3 12">Belongs to the FBPase class 1 family.</text>
</comment>
<evidence type="ECO:0000256" key="2">
    <source>
        <dbReference type="ARBA" id="ARBA00001946"/>
    </source>
</evidence>
<keyword evidence="9 12" id="KW-0119">Carbohydrate metabolism</keyword>
<dbReference type="GO" id="GO:0005986">
    <property type="term" value="P:sucrose biosynthetic process"/>
    <property type="evidence" value="ECO:0007669"/>
    <property type="project" value="TreeGrafter"/>
</dbReference>
<dbReference type="EMBL" id="JAMWBK010000008">
    <property type="protein sequence ID" value="KAJ8902804.1"/>
    <property type="molecule type" value="Genomic_DNA"/>
</dbReference>
<dbReference type="GO" id="GO:0006094">
    <property type="term" value="P:gluconeogenesis"/>
    <property type="evidence" value="ECO:0007669"/>
    <property type="project" value="TreeGrafter"/>
</dbReference>
<name>A0AAV8UK98_9RHOD</name>
<dbReference type="GO" id="GO:0046872">
    <property type="term" value="F:metal ion binding"/>
    <property type="evidence" value="ECO:0007669"/>
    <property type="project" value="UniProtKB-KW"/>
</dbReference>
<comment type="subunit">
    <text evidence="4">Homotetramer.</text>
</comment>
<proteinExistence type="inferred from homology"/>
<dbReference type="PIRSF" id="PIRSF000904">
    <property type="entry name" value="FBPtase_SBPase"/>
    <property type="match status" value="1"/>
</dbReference>
<gene>
    <name evidence="15" type="ORF">NDN08_006124</name>
</gene>
<dbReference type="GO" id="GO:0006002">
    <property type="term" value="P:fructose 6-phosphate metabolic process"/>
    <property type="evidence" value="ECO:0007669"/>
    <property type="project" value="TreeGrafter"/>
</dbReference>
<accession>A0AAV8UK98</accession>
<dbReference type="GO" id="GO:0006000">
    <property type="term" value="P:fructose metabolic process"/>
    <property type="evidence" value="ECO:0007669"/>
    <property type="project" value="TreeGrafter"/>
</dbReference>
<dbReference type="GO" id="GO:0042132">
    <property type="term" value="F:fructose 1,6-bisphosphate 1-phosphatase activity"/>
    <property type="evidence" value="ECO:0007669"/>
    <property type="project" value="UniProtKB-EC"/>
</dbReference>
<dbReference type="Gene3D" id="3.40.190.80">
    <property type="match status" value="1"/>
</dbReference>
<evidence type="ECO:0000259" key="14">
    <source>
        <dbReference type="Pfam" id="PF18913"/>
    </source>
</evidence>
<keyword evidence="7 12" id="KW-0378">Hydrolase</keyword>
<feature type="domain" description="Fructose-1-6-bisphosphatase class 1 C-terminal" evidence="14">
    <location>
        <begin position="209"/>
        <end position="335"/>
    </location>
</feature>
<dbReference type="FunFam" id="3.30.540.10:FF:000002">
    <property type="entry name" value="Fructose-1,6-bisphosphatase class 1"/>
    <property type="match status" value="1"/>
</dbReference>
<dbReference type="NCBIfam" id="NF006778">
    <property type="entry name" value="PRK09293.1-1"/>
    <property type="match status" value="1"/>
</dbReference>
<dbReference type="EC" id="3.1.3.11" evidence="5"/>
<sequence>MDENLRGLDSITLTRYVLHGQRAHNHARGDLTILLTAVQLACKVTDVCVRRSGIAKLYGLAGIGNFQSDSEKDLKTLANDTFKTNIEACEKVSIMVSESEDMALVLDRNLNSAKYAIAFDPLDGSSNIDANISVGSIFAVYRLQDAGGIRTVEEATKAILQKGSEIAAAGYAMYGSSTSLVISTGDGVHAFTLDPSLGEFVLTQPSLRIKDRGNIYSVNEGNSDEWNESTRLYVNSIKFPTDETRKPYSLRYIGTMVADIHRTLFYGGVFMYPTDRLHRRGKLRLLYEAFPMAFLIENAGGKATTGWERILDIVPTTVHQRAPVYMGSKLDVEDLLGFFQQTGEQPPSIGDEDTLDEDDLSFEMKGI</sequence>
<evidence type="ECO:0000256" key="3">
    <source>
        <dbReference type="ARBA" id="ARBA00010941"/>
    </source>
</evidence>
<evidence type="ECO:0000313" key="15">
    <source>
        <dbReference type="EMBL" id="KAJ8902804.1"/>
    </source>
</evidence>
<keyword evidence="16" id="KW-1185">Reference proteome</keyword>
<dbReference type="HAMAP" id="MF_01855">
    <property type="entry name" value="FBPase_class1"/>
    <property type="match status" value="1"/>
</dbReference>